<dbReference type="PANTHER" id="PTHR36853">
    <property type="entry name" value="EXPRESSED PROTEIN"/>
    <property type="match status" value="1"/>
</dbReference>
<protein>
    <recommendedName>
        <fullName evidence="3">Vacuolar sorting protein Vps3844 C-terminal domain-containing protein</fullName>
    </recommendedName>
</protein>
<gene>
    <name evidence="4" type="ORF">DNG_05170</name>
</gene>
<keyword evidence="2" id="KW-0812">Transmembrane</keyword>
<keyword evidence="5" id="KW-1185">Reference proteome</keyword>
<dbReference type="InterPro" id="IPR053065">
    <property type="entry name" value="Archenteron_Induction-Rel"/>
</dbReference>
<dbReference type="Pfam" id="PF12955">
    <property type="entry name" value="Vps3844_C"/>
    <property type="match status" value="1"/>
</dbReference>
<feature type="region of interest" description="Disordered" evidence="1">
    <location>
        <begin position="239"/>
        <end position="266"/>
    </location>
</feature>
<proteinExistence type="predicted"/>
<dbReference type="EMBL" id="ONZQ02000006">
    <property type="protein sequence ID" value="SPO02497.1"/>
    <property type="molecule type" value="Genomic_DNA"/>
</dbReference>
<accession>A0AAE8MXV7</accession>
<evidence type="ECO:0000256" key="1">
    <source>
        <dbReference type="SAM" id="MobiDB-lite"/>
    </source>
</evidence>
<keyword evidence="2" id="KW-1133">Transmembrane helix</keyword>
<dbReference type="GO" id="GO:0005783">
    <property type="term" value="C:endoplasmic reticulum"/>
    <property type="evidence" value="ECO:0007669"/>
    <property type="project" value="TreeGrafter"/>
</dbReference>
<keyword evidence="2" id="KW-0472">Membrane</keyword>
<dbReference type="AlphaFoldDB" id="A0AAE8MXV7"/>
<feature type="compositionally biased region" description="Low complexity" evidence="1">
    <location>
        <begin position="247"/>
        <end position="263"/>
    </location>
</feature>
<organism evidence="4 5">
    <name type="scientific">Cephalotrichum gorgonifer</name>
    <dbReference type="NCBI Taxonomy" id="2041049"/>
    <lineage>
        <taxon>Eukaryota</taxon>
        <taxon>Fungi</taxon>
        <taxon>Dikarya</taxon>
        <taxon>Ascomycota</taxon>
        <taxon>Pezizomycotina</taxon>
        <taxon>Sordariomycetes</taxon>
        <taxon>Hypocreomycetidae</taxon>
        <taxon>Microascales</taxon>
        <taxon>Microascaceae</taxon>
        <taxon>Cephalotrichum</taxon>
    </lineage>
</organism>
<evidence type="ECO:0000259" key="3">
    <source>
        <dbReference type="Pfam" id="PF12955"/>
    </source>
</evidence>
<evidence type="ECO:0000313" key="4">
    <source>
        <dbReference type="EMBL" id="SPO02497.1"/>
    </source>
</evidence>
<sequence>MRLSIAVAAAISGLATANSQADVYLLRSESPSQAQTETSAPKLPRQLARLILQQRLAVDDVFPSAKELSSLPNADEAVSHINAYGRPVAPLFSDGGAAEPSQLLVILEGLEPGQMADVIPGQGKAFVIDEAPNSVANDKLVNSEFGLAGVAANACPLERAINPLDSDCWSGSSSIIRLDAKKDGSIIEAFQKATSKLAHFAKSGEMETTVLLLPESSRSSRVNSWSSHPTELRRRQAETIFSDEETPSSTAAATSAPTSAPTSVLPGPVNPDAIPRCFQTYDSCVSSTGNCSGHGLCEDTWAPKDEDGNRIPAKDGEWACFTCQCKGTNDDKGRTTRWAGSVCEKVDVSTPFALFVGFAILMLGILTAAIGLLYSVGEQPLPGVLSAGVGKKTN</sequence>
<feature type="domain" description="Vacuolar sorting protein Vps3844 C-terminal" evidence="3">
    <location>
        <begin position="277"/>
        <end position="387"/>
    </location>
</feature>
<name>A0AAE8MXV7_9PEZI</name>
<dbReference type="InterPro" id="IPR024382">
    <property type="entry name" value="Vps3844_C"/>
</dbReference>
<evidence type="ECO:0000256" key="2">
    <source>
        <dbReference type="SAM" id="Phobius"/>
    </source>
</evidence>
<evidence type="ECO:0000313" key="5">
    <source>
        <dbReference type="Proteomes" id="UP001187682"/>
    </source>
</evidence>
<feature type="transmembrane region" description="Helical" evidence="2">
    <location>
        <begin position="352"/>
        <end position="376"/>
    </location>
</feature>
<dbReference type="Proteomes" id="UP001187682">
    <property type="component" value="Unassembled WGS sequence"/>
</dbReference>
<dbReference type="PANTHER" id="PTHR36853:SF1">
    <property type="entry name" value="DUF3844 DOMAIN-CONTAINING PROTEIN"/>
    <property type="match status" value="1"/>
</dbReference>
<comment type="caution">
    <text evidence="4">The sequence shown here is derived from an EMBL/GenBank/DDBJ whole genome shotgun (WGS) entry which is preliminary data.</text>
</comment>
<reference evidence="4" key="1">
    <citation type="submission" date="2018-03" db="EMBL/GenBank/DDBJ databases">
        <authorList>
            <person name="Guldener U."/>
        </authorList>
    </citation>
    <scope>NUCLEOTIDE SEQUENCE</scope>
</reference>